<accession>A0A318HSC1</accession>
<organism evidence="2 3">
    <name type="scientific">Mycolicibacterium moriokaense</name>
    <dbReference type="NCBI Taxonomy" id="39691"/>
    <lineage>
        <taxon>Bacteria</taxon>
        <taxon>Bacillati</taxon>
        <taxon>Actinomycetota</taxon>
        <taxon>Actinomycetes</taxon>
        <taxon>Mycobacteriales</taxon>
        <taxon>Mycobacteriaceae</taxon>
        <taxon>Mycolicibacterium</taxon>
    </lineage>
</organism>
<evidence type="ECO:0000313" key="3">
    <source>
        <dbReference type="Proteomes" id="UP000247781"/>
    </source>
</evidence>
<feature type="compositionally biased region" description="Gly residues" evidence="1">
    <location>
        <begin position="96"/>
        <end position="108"/>
    </location>
</feature>
<dbReference type="AlphaFoldDB" id="A0A318HSC1"/>
<dbReference type="RefSeq" id="WP_235658396.1">
    <property type="nucleotide sequence ID" value="NZ_QJJU01000010.1"/>
</dbReference>
<feature type="compositionally biased region" description="Low complexity" evidence="1">
    <location>
        <begin position="81"/>
        <end position="92"/>
    </location>
</feature>
<name>A0A318HSC1_9MYCO</name>
<dbReference type="EMBL" id="QJJU01000010">
    <property type="protein sequence ID" value="PXX07766.1"/>
    <property type="molecule type" value="Genomic_DNA"/>
</dbReference>
<reference evidence="3" key="1">
    <citation type="submission" date="2018-05" db="EMBL/GenBank/DDBJ databases">
        <authorList>
            <person name="Deangelis K."/>
            <person name="Huntemann M."/>
            <person name="Clum A."/>
            <person name="Pillay M."/>
            <person name="Palaniappan K."/>
            <person name="Varghese N."/>
            <person name="Mikhailova N."/>
            <person name="Stamatis D."/>
            <person name="Reddy T."/>
            <person name="Daum C."/>
            <person name="Shapiro N."/>
            <person name="Ivanova N."/>
            <person name="Kyrpides N."/>
            <person name="Woyke T."/>
        </authorList>
    </citation>
    <scope>NUCLEOTIDE SEQUENCE [LARGE SCALE GENOMIC DNA]</scope>
    <source>
        <strain evidence="3">GAS496</strain>
    </source>
</reference>
<evidence type="ECO:0000313" key="2">
    <source>
        <dbReference type="EMBL" id="PXX07766.1"/>
    </source>
</evidence>
<proteinExistence type="predicted"/>
<comment type="caution">
    <text evidence="2">The sequence shown here is derived from an EMBL/GenBank/DDBJ whole genome shotgun (WGS) entry which is preliminary data.</text>
</comment>
<protein>
    <submittedName>
        <fullName evidence="2">Uncharacterized protein</fullName>
    </submittedName>
</protein>
<sequence>MVGVVAGLGYWALSPRTVNAQCVQEDANGGPIVVPDNYCTGNTSGGGGFFFYSGGHQYRYYYGSTGTVGSRPVGGTTIAPKGTTVKTSSGSTIQRGGLGSKFSGSGGG</sequence>
<gene>
    <name evidence="2" type="ORF">C8E89_110152</name>
</gene>
<reference evidence="2 3" key="2">
    <citation type="submission" date="2018-06" db="EMBL/GenBank/DDBJ databases">
        <title>Sequencing of bacterial isolates from soil warming experiment in Harvard Forest, Massachusetts, USA.</title>
        <authorList>
            <person name="Deangelis K.PhD."/>
        </authorList>
    </citation>
    <scope>NUCLEOTIDE SEQUENCE [LARGE SCALE GENOMIC DNA]</scope>
    <source>
        <strain evidence="2 3">GAS496</strain>
    </source>
</reference>
<dbReference type="Proteomes" id="UP000247781">
    <property type="component" value="Unassembled WGS sequence"/>
</dbReference>
<evidence type="ECO:0000256" key="1">
    <source>
        <dbReference type="SAM" id="MobiDB-lite"/>
    </source>
</evidence>
<keyword evidence="3" id="KW-1185">Reference proteome</keyword>
<feature type="region of interest" description="Disordered" evidence="1">
    <location>
        <begin position="79"/>
        <end position="108"/>
    </location>
</feature>